<organism evidence="12 13">
    <name type="scientific">Massarina eburnea CBS 473.64</name>
    <dbReference type="NCBI Taxonomy" id="1395130"/>
    <lineage>
        <taxon>Eukaryota</taxon>
        <taxon>Fungi</taxon>
        <taxon>Dikarya</taxon>
        <taxon>Ascomycota</taxon>
        <taxon>Pezizomycotina</taxon>
        <taxon>Dothideomycetes</taxon>
        <taxon>Pleosporomycetidae</taxon>
        <taxon>Pleosporales</taxon>
        <taxon>Massarineae</taxon>
        <taxon>Massarinaceae</taxon>
        <taxon>Massarina</taxon>
    </lineage>
</organism>
<feature type="domain" description="CFEM" evidence="11">
    <location>
        <begin position="5"/>
        <end position="118"/>
    </location>
</feature>
<dbReference type="AlphaFoldDB" id="A0A6A6RTE1"/>
<comment type="subcellular location">
    <subcellularLocation>
        <location evidence="1">Membrane</location>
        <topology evidence="1">Lipid-anchor</topology>
        <topology evidence="1">GPI-anchor</topology>
    </subcellularLocation>
    <subcellularLocation>
        <location evidence="2">Secreted</location>
    </subcellularLocation>
</comment>
<keyword evidence="5" id="KW-0336">GPI-anchor</keyword>
<evidence type="ECO:0000256" key="7">
    <source>
        <dbReference type="ARBA" id="ARBA00023157"/>
    </source>
</evidence>
<gene>
    <name evidence="12" type="ORF">P280DRAFT_472203</name>
</gene>
<protein>
    <recommendedName>
        <fullName evidence="11">CFEM domain-containing protein</fullName>
    </recommendedName>
</protein>
<dbReference type="Proteomes" id="UP000799753">
    <property type="component" value="Unassembled WGS sequence"/>
</dbReference>
<evidence type="ECO:0000256" key="5">
    <source>
        <dbReference type="ARBA" id="ARBA00022622"/>
    </source>
</evidence>
<reference evidence="12" key="1">
    <citation type="journal article" date="2020" name="Stud. Mycol.">
        <title>101 Dothideomycetes genomes: a test case for predicting lifestyles and emergence of pathogens.</title>
        <authorList>
            <person name="Haridas S."/>
            <person name="Albert R."/>
            <person name="Binder M."/>
            <person name="Bloem J."/>
            <person name="Labutti K."/>
            <person name="Salamov A."/>
            <person name="Andreopoulos B."/>
            <person name="Baker S."/>
            <person name="Barry K."/>
            <person name="Bills G."/>
            <person name="Bluhm B."/>
            <person name="Cannon C."/>
            <person name="Castanera R."/>
            <person name="Culley D."/>
            <person name="Daum C."/>
            <person name="Ezra D."/>
            <person name="Gonzalez J."/>
            <person name="Henrissat B."/>
            <person name="Kuo A."/>
            <person name="Liang C."/>
            <person name="Lipzen A."/>
            <person name="Lutzoni F."/>
            <person name="Magnuson J."/>
            <person name="Mondo S."/>
            <person name="Nolan M."/>
            <person name="Ohm R."/>
            <person name="Pangilinan J."/>
            <person name="Park H.-J."/>
            <person name="Ramirez L."/>
            <person name="Alfaro M."/>
            <person name="Sun H."/>
            <person name="Tritt A."/>
            <person name="Yoshinaga Y."/>
            <person name="Zwiers L.-H."/>
            <person name="Turgeon B."/>
            <person name="Goodwin S."/>
            <person name="Spatafora J."/>
            <person name="Crous P."/>
            <person name="Grigoriev I."/>
        </authorList>
    </citation>
    <scope>NUCLEOTIDE SEQUENCE</scope>
    <source>
        <strain evidence="12">CBS 473.64</strain>
    </source>
</reference>
<keyword evidence="4" id="KW-0964">Secreted</keyword>
<accession>A0A6A6RTE1</accession>
<evidence type="ECO:0000259" key="11">
    <source>
        <dbReference type="PROSITE" id="PS52012"/>
    </source>
</evidence>
<dbReference type="OrthoDB" id="10456242at2759"/>
<feature type="chain" id="PRO_5025461711" description="CFEM domain-containing protein" evidence="10">
    <location>
        <begin position="25"/>
        <end position="136"/>
    </location>
</feature>
<evidence type="ECO:0000313" key="13">
    <source>
        <dbReference type="Proteomes" id="UP000799753"/>
    </source>
</evidence>
<comment type="similarity">
    <text evidence="3">Belongs to the RBT5 family.</text>
</comment>
<feature type="signal peptide" evidence="10">
    <location>
        <begin position="1"/>
        <end position="24"/>
    </location>
</feature>
<keyword evidence="6 10" id="KW-0732">Signal</keyword>
<dbReference type="EMBL" id="MU006793">
    <property type="protein sequence ID" value="KAF2637488.1"/>
    <property type="molecule type" value="Genomic_DNA"/>
</dbReference>
<keyword evidence="5" id="KW-0325">Glycoprotein</keyword>
<evidence type="ECO:0000256" key="2">
    <source>
        <dbReference type="ARBA" id="ARBA00004613"/>
    </source>
</evidence>
<dbReference type="Pfam" id="PF05730">
    <property type="entry name" value="CFEM"/>
    <property type="match status" value="1"/>
</dbReference>
<evidence type="ECO:0000256" key="1">
    <source>
        <dbReference type="ARBA" id="ARBA00004589"/>
    </source>
</evidence>
<name>A0A6A6RTE1_9PLEO</name>
<keyword evidence="13" id="KW-1185">Reference proteome</keyword>
<evidence type="ECO:0000256" key="8">
    <source>
        <dbReference type="ARBA" id="ARBA00023288"/>
    </source>
</evidence>
<evidence type="ECO:0000256" key="10">
    <source>
        <dbReference type="SAM" id="SignalP"/>
    </source>
</evidence>
<dbReference type="GO" id="GO:0005576">
    <property type="term" value="C:extracellular region"/>
    <property type="evidence" value="ECO:0007669"/>
    <property type="project" value="UniProtKB-SubCell"/>
</dbReference>
<keyword evidence="7" id="KW-1015">Disulfide bond</keyword>
<proteinExistence type="inferred from homology"/>
<evidence type="ECO:0000256" key="6">
    <source>
        <dbReference type="ARBA" id="ARBA00022729"/>
    </source>
</evidence>
<sequence>MARMNPILALVSFIMLLTSYTAVAQVFSDLTGCQQQCFAETLGTADGGHHCQGNRDCICSVGFESAFRNCAKSRCQNDNFSIVDTFATNFCKPAESSSTVLTAPTATTPTSVTVLATVPVTVTGGPTTLATMYVPL</sequence>
<evidence type="ECO:0000313" key="12">
    <source>
        <dbReference type="EMBL" id="KAF2637488.1"/>
    </source>
</evidence>
<comment type="caution">
    <text evidence="9">Lacks conserved residue(s) required for the propagation of feature annotation.</text>
</comment>
<evidence type="ECO:0000256" key="4">
    <source>
        <dbReference type="ARBA" id="ARBA00022525"/>
    </source>
</evidence>
<evidence type="ECO:0000256" key="3">
    <source>
        <dbReference type="ARBA" id="ARBA00010031"/>
    </source>
</evidence>
<evidence type="ECO:0000256" key="9">
    <source>
        <dbReference type="PROSITE-ProRule" id="PRU01356"/>
    </source>
</evidence>
<keyword evidence="8" id="KW-0449">Lipoprotein</keyword>
<dbReference type="PROSITE" id="PS52012">
    <property type="entry name" value="CFEM"/>
    <property type="match status" value="1"/>
</dbReference>
<dbReference type="InterPro" id="IPR008427">
    <property type="entry name" value="Extracellular_membr_CFEM_dom"/>
</dbReference>
<dbReference type="GO" id="GO:0098552">
    <property type="term" value="C:side of membrane"/>
    <property type="evidence" value="ECO:0007669"/>
    <property type="project" value="UniProtKB-KW"/>
</dbReference>
<keyword evidence="5" id="KW-0472">Membrane</keyword>